<evidence type="ECO:0000313" key="2">
    <source>
        <dbReference type="Proteomes" id="UP000325440"/>
    </source>
</evidence>
<dbReference type="OrthoDB" id="8068264at2759"/>
<proteinExistence type="predicted"/>
<keyword evidence="2" id="KW-1185">Reference proteome</keyword>
<dbReference type="EMBL" id="CABPRJ010002459">
    <property type="protein sequence ID" value="VVC46288.1"/>
    <property type="molecule type" value="Genomic_DNA"/>
</dbReference>
<evidence type="ECO:0000313" key="1">
    <source>
        <dbReference type="EMBL" id="VVC46288.1"/>
    </source>
</evidence>
<gene>
    <name evidence="1" type="ORF">CINCED_3A020171</name>
</gene>
<accession>A0A5E4NMU3</accession>
<sequence>MNAYPTLSMTSPKLFYPSIDSIKFHNLVDQKITLNVKLKTHKNIDNAVDKFTTIIQTATWASQSKPTPTSTRNLLLPVHLRSLITDKRRAMAHYQISRLPSHKSLYNRLSNSLNNHFLKYKLDIFKQNLSNLSTFGGSLWMETNKLLQYKSSLPPLTKINNSTTITDENKAESIRQHLSEIFKPHPDINNLSLTFMRLALNARLRRVRTLLENKNHSRLKIKVFMYKTLLKPLRTYGLQLWGTAKVSNINKVQQFQNIALRKITNAPTFISNYTLNKDLSIKTVSEETTRFYKNVHARLQTHQNLLKDFSTQTLPVNPRRCFKRN</sequence>
<dbReference type="AlphaFoldDB" id="A0A5E4NMU3"/>
<protein>
    <submittedName>
        <fullName evidence="1">Uncharacterized protein</fullName>
    </submittedName>
</protein>
<name>A0A5E4NMU3_9HEMI</name>
<dbReference type="Proteomes" id="UP000325440">
    <property type="component" value="Unassembled WGS sequence"/>
</dbReference>
<organism evidence="1 2">
    <name type="scientific">Cinara cedri</name>
    <dbReference type="NCBI Taxonomy" id="506608"/>
    <lineage>
        <taxon>Eukaryota</taxon>
        <taxon>Metazoa</taxon>
        <taxon>Ecdysozoa</taxon>
        <taxon>Arthropoda</taxon>
        <taxon>Hexapoda</taxon>
        <taxon>Insecta</taxon>
        <taxon>Pterygota</taxon>
        <taxon>Neoptera</taxon>
        <taxon>Paraneoptera</taxon>
        <taxon>Hemiptera</taxon>
        <taxon>Sternorrhyncha</taxon>
        <taxon>Aphidomorpha</taxon>
        <taxon>Aphidoidea</taxon>
        <taxon>Aphididae</taxon>
        <taxon>Lachninae</taxon>
        <taxon>Cinara</taxon>
    </lineage>
</organism>
<reference evidence="1 2" key="1">
    <citation type="submission" date="2019-08" db="EMBL/GenBank/DDBJ databases">
        <authorList>
            <person name="Alioto T."/>
            <person name="Alioto T."/>
            <person name="Gomez Garrido J."/>
        </authorList>
    </citation>
    <scope>NUCLEOTIDE SEQUENCE [LARGE SCALE GENOMIC DNA]</scope>
</reference>